<keyword evidence="6" id="KW-0436">Ligase</keyword>
<dbReference type="GO" id="GO:0005840">
    <property type="term" value="C:ribosome"/>
    <property type="evidence" value="ECO:0007669"/>
    <property type="project" value="UniProtKB-KW"/>
</dbReference>
<dbReference type="PROSITE" id="PS50975">
    <property type="entry name" value="ATP_GRASP"/>
    <property type="match status" value="1"/>
</dbReference>
<protein>
    <submittedName>
        <fullName evidence="6">Ribosomal protein S6--L-glutamate ligase/gamma-F420-2:alpha-L-glutamate ligase</fullName>
    </submittedName>
</protein>
<dbReference type="RefSeq" id="WP_073202655.1">
    <property type="nucleotide sequence ID" value="NZ_FRCZ01000006.1"/>
</dbReference>
<evidence type="ECO:0000313" key="7">
    <source>
        <dbReference type="Proteomes" id="UP000184184"/>
    </source>
</evidence>
<dbReference type="Gene3D" id="3.40.50.20">
    <property type="match status" value="1"/>
</dbReference>
<keyword evidence="6" id="KW-0687">Ribonucleoprotein</keyword>
<evidence type="ECO:0000256" key="2">
    <source>
        <dbReference type="ARBA" id="ARBA00022741"/>
    </source>
</evidence>
<organism evidence="6 7">
    <name type="scientific">Gracilibacillus kekensis</name>
    <dbReference type="NCBI Taxonomy" id="1027249"/>
    <lineage>
        <taxon>Bacteria</taxon>
        <taxon>Bacillati</taxon>
        <taxon>Bacillota</taxon>
        <taxon>Bacilli</taxon>
        <taxon>Bacillales</taxon>
        <taxon>Bacillaceae</taxon>
        <taxon>Gracilibacillus</taxon>
    </lineage>
</organism>
<keyword evidence="2 4" id="KW-0547">Nucleotide-binding</keyword>
<dbReference type="STRING" id="1027249.SAMN05216179_3002"/>
<sequence length="281" mass="32215">MEAWIIYEQEDAEKNKAYIDWCITEADSLQVELKLVYVHQVCFGIKNHQLFIEWNHSNSLPDFVIMRTINDLLSRQFEFMGVPVYNAASVASVANDKAKTHQLLAQHNIPMVDTLFLNRSSLIEHEFHEFPFVIKEVAGRGGKQVHKIESNQEVKDIIPQLNGEQFIVQSLAKSGKDVRVFVIGKQIIAAILRESNQDFRANHSLGGTARPYLLNQLEKNTVDKIVELFPFGMVGIDFIFDEDNRPLFNEIEDVVGSRTLSKHTDINIVRLYLEFIVSNLK</sequence>
<evidence type="ECO:0000313" key="6">
    <source>
        <dbReference type="EMBL" id="SHN27807.1"/>
    </source>
</evidence>
<dbReference type="Gene3D" id="3.30.470.20">
    <property type="entry name" value="ATP-grasp fold, B domain"/>
    <property type="match status" value="1"/>
</dbReference>
<name>A0A1M7QAP8_9BACI</name>
<dbReference type="Proteomes" id="UP000184184">
    <property type="component" value="Unassembled WGS sequence"/>
</dbReference>
<evidence type="ECO:0000259" key="5">
    <source>
        <dbReference type="PROSITE" id="PS50975"/>
    </source>
</evidence>
<keyword evidence="6" id="KW-0689">Ribosomal protein</keyword>
<dbReference type="PANTHER" id="PTHR21621:SF0">
    <property type="entry name" value="BETA-CITRYLGLUTAMATE SYNTHASE B-RELATED"/>
    <property type="match status" value="1"/>
</dbReference>
<dbReference type="PANTHER" id="PTHR21621">
    <property type="entry name" value="RIBOSOMAL PROTEIN S6 MODIFICATION PROTEIN"/>
    <property type="match status" value="1"/>
</dbReference>
<reference evidence="6 7" key="1">
    <citation type="submission" date="2016-11" db="EMBL/GenBank/DDBJ databases">
        <authorList>
            <person name="Jaros S."/>
            <person name="Januszkiewicz K."/>
            <person name="Wedrychowicz H."/>
        </authorList>
    </citation>
    <scope>NUCLEOTIDE SEQUENCE [LARGE SCALE GENOMIC DNA]</scope>
    <source>
        <strain evidence="6 7">CGMCC 1.10681</strain>
    </source>
</reference>
<dbReference type="GO" id="GO:0046872">
    <property type="term" value="F:metal ion binding"/>
    <property type="evidence" value="ECO:0007669"/>
    <property type="project" value="UniProtKB-KW"/>
</dbReference>
<dbReference type="EMBL" id="FRCZ01000006">
    <property type="protein sequence ID" value="SHN27807.1"/>
    <property type="molecule type" value="Genomic_DNA"/>
</dbReference>
<keyword evidence="7" id="KW-1185">Reference proteome</keyword>
<evidence type="ECO:0000256" key="3">
    <source>
        <dbReference type="ARBA" id="ARBA00022840"/>
    </source>
</evidence>
<keyword evidence="1" id="KW-0479">Metal-binding</keyword>
<dbReference type="GO" id="GO:0009432">
    <property type="term" value="P:SOS response"/>
    <property type="evidence" value="ECO:0007669"/>
    <property type="project" value="TreeGrafter"/>
</dbReference>
<dbReference type="GO" id="GO:0018169">
    <property type="term" value="F:ribosomal S6-glutamic acid ligase activity"/>
    <property type="evidence" value="ECO:0007669"/>
    <property type="project" value="TreeGrafter"/>
</dbReference>
<dbReference type="InterPro" id="IPR013651">
    <property type="entry name" value="ATP-grasp_RimK-type"/>
</dbReference>
<dbReference type="SUPFAM" id="SSF56059">
    <property type="entry name" value="Glutathione synthetase ATP-binding domain-like"/>
    <property type="match status" value="1"/>
</dbReference>
<proteinExistence type="predicted"/>
<keyword evidence="3 4" id="KW-0067">ATP-binding</keyword>
<evidence type="ECO:0000256" key="1">
    <source>
        <dbReference type="ARBA" id="ARBA00022723"/>
    </source>
</evidence>
<dbReference type="Pfam" id="PF08443">
    <property type="entry name" value="RimK"/>
    <property type="match status" value="1"/>
</dbReference>
<feature type="domain" description="ATP-grasp" evidence="5">
    <location>
        <begin position="101"/>
        <end position="277"/>
    </location>
</feature>
<dbReference type="InterPro" id="IPR004666">
    <property type="entry name" value="Rp_bS6_RimK/Lys_biosynth_LsyX"/>
</dbReference>
<dbReference type="AlphaFoldDB" id="A0A1M7QAP8"/>
<evidence type="ECO:0000256" key="4">
    <source>
        <dbReference type="PROSITE-ProRule" id="PRU00409"/>
    </source>
</evidence>
<accession>A0A1M7QAP8</accession>
<dbReference type="GO" id="GO:0005737">
    <property type="term" value="C:cytoplasm"/>
    <property type="evidence" value="ECO:0007669"/>
    <property type="project" value="TreeGrafter"/>
</dbReference>
<dbReference type="OrthoDB" id="4426445at2"/>
<dbReference type="NCBIfam" id="TIGR00768">
    <property type="entry name" value="rimK_fam"/>
    <property type="match status" value="1"/>
</dbReference>
<dbReference type="GO" id="GO:0005524">
    <property type="term" value="F:ATP binding"/>
    <property type="evidence" value="ECO:0007669"/>
    <property type="project" value="UniProtKB-UniRule"/>
</dbReference>
<gene>
    <name evidence="6" type="ORF">SAMN05216179_3002</name>
</gene>
<dbReference type="InterPro" id="IPR011761">
    <property type="entry name" value="ATP-grasp"/>
</dbReference>